<dbReference type="OrthoDB" id="9415738at2759"/>
<dbReference type="PANTHER" id="PTHR15354">
    <property type="entry name" value="MUF1"/>
    <property type="match status" value="1"/>
</dbReference>
<keyword evidence="5" id="KW-0833">Ubl conjugation pathway</keyword>
<organism evidence="7 8">
    <name type="scientific">Myripristis murdjan</name>
    <name type="common">pinecone soldierfish</name>
    <dbReference type="NCBI Taxonomy" id="586833"/>
    <lineage>
        <taxon>Eukaryota</taxon>
        <taxon>Metazoa</taxon>
        <taxon>Chordata</taxon>
        <taxon>Craniata</taxon>
        <taxon>Vertebrata</taxon>
        <taxon>Euteleostomi</taxon>
        <taxon>Actinopterygii</taxon>
        <taxon>Neopterygii</taxon>
        <taxon>Teleostei</taxon>
        <taxon>Neoteleostei</taxon>
        <taxon>Acanthomorphata</taxon>
        <taxon>Holocentriformes</taxon>
        <taxon>Holocentridae</taxon>
        <taxon>Myripristis</taxon>
    </lineage>
</organism>
<dbReference type="RefSeq" id="XP_029905788.1">
    <property type="nucleotide sequence ID" value="XM_030049928.1"/>
</dbReference>
<reference evidence="7" key="3">
    <citation type="submission" date="2025-09" db="UniProtKB">
        <authorList>
            <consortium name="Ensembl"/>
        </authorList>
    </citation>
    <scope>IDENTIFICATION</scope>
</reference>
<evidence type="ECO:0000313" key="8">
    <source>
        <dbReference type="Proteomes" id="UP000472263"/>
    </source>
</evidence>
<dbReference type="Proteomes" id="UP000472263">
    <property type="component" value="Chromosome 4"/>
</dbReference>
<sequence length="664" mass="74408">MSHPNMHEYFAEEVLRRAARTDAKTSLKKGLKLICLRAVGRSFAALDMKAVLELPVLLLKDLLPHLNIVHLAQLQPALKLKGISTHSAWVTILRDIKGHYSVRNIRTEEECKQEAIDSFFQFIFYGINHRCVARYISNMSIGSLLLAVAKHVRRFCLRPSRFLQSLTAEQRPLLLVLEESVRCVTVKQHIDLLKSDSQCAMFVLHRLLDHGEPKELIVYDQDLDFLLWVLRGRGSLYQPKQSQGREACWISDSATTAGEAGTPPGPETPSPDTDDDYSTPCKSLKLEPLSEETDRSGTPAPPADPQACFENLRRSVASCPRSRLESLQIRECGPGVLSMLASFLPSWSCLRSLSLQSCATFNNTEVLNLVLSLQQLYQQPDSSLTHLNVGVLPHARTIEMLLHRSSGLRSLTLEVLPMPLHPASEQSFVAEAATSTDLPLEELSVRVPQVTMSLCSVLVGLRRCPSLKSLHISGIRLPIGRSHRELLTCVSVSNQRLKRLSLEDVQLADCLPQIQTLLSSCTLEELWLRDCRLLEKCSSKASCLQQLVDSVKRSSSLRSFSLAQNRLAESVAVLSELFTGPAPSQLTKLDISSNFIQPADLLHFTWLLEKNRPPQRVTLDLRRNPSDRDPELWCTALSRLRLVCDFLVNEWTLTDPMADHVSNM</sequence>
<proteinExistence type="predicted"/>
<evidence type="ECO:0000256" key="2">
    <source>
        <dbReference type="ARBA" id="ARBA00022553"/>
    </source>
</evidence>
<reference evidence="7" key="1">
    <citation type="submission" date="2019-06" db="EMBL/GenBank/DDBJ databases">
        <authorList>
            <consortium name="Wellcome Sanger Institute Data Sharing"/>
        </authorList>
    </citation>
    <scope>NUCLEOTIDE SEQUENCE [LARGE SCALE GENOMIC DNA]</scope>
</reference>
<dbReference type="Gene3D" id="3.80.10.10">
    <property type="entry name" value="Ribonuclease Inhibitor"/>
    <property type="match status" value="1"/>
</dbReference>
<dbReference type="InterPro" id="IPR026137">
    <property type="entry name" value="Leu_rpt_41"/>
</dbReference>
<evidence type="ECO:0000256" key="6">
    <source>
        <dbReference type="SAM" id="MobiDB-lite"/>
    </source>
</evidence>
<dbReference type="CTD" id="10489"/>
<evidence type="ECO:0000313" key="7">
    <source>
        <dbReference type="Ensembl" id="ENSMMDP00005046743.1"/>
    </source>
</evidence>
<evidence type="ECO:0000256" key="5">
    <source>
        <dbReference type="ARBA" id="ARBA00022786"/>
    </source>
</evidence>
<keyword evidence="3" id="KW-0433">Leucine-rich repeat</keyword>
<dbReference type="GeneTree" id="ENSGT00390000015908"/>
<dbReference type="Ensembl" id="ENSMMDT00005047674.1">
    <property type="protein sequence ID" value="ENSMMDP00005046743.1"/>
    <property type="gene ID" value="ENSMMDG00005021356.1"/>
</dbReference>
<keyword evidence="2" id="KW-0597">Phosphoprotein</keyword>
<accession>A0A668A6G2</accession>
<evidence type="ECO:0000256" key="4">
    <source>
        <dbReference type="ARBA" id="ARBA00022737"/>
    </source>
</evidence>
<keyword evidence="8" id="KW-1185">Reference proteome</keyword>
<gene>
    <name evidence="7" type="primary">lrrc41</name>
</gene>
<dbReference type="PANTHER" id="PTHR15354:SF1">
    <property type="entry name" value="LEUCINE-RICH REPEAT-CONTAINING PROTEIN 41"/>
    <property type="match status" value="1"/>
</dbReference>
<dbReference type="GeneID" id="115358107"/>
<reference evidence="7" key="2">
    <citation type="submission" date="2025-08" db="UniProtKB">
        <authorList>
            <consortium name="Ensembl"/>
        </authorList>
    </citation>
    <scope>IDENTIFICATION</scope>
</reference>
<keyword evidence="4" id="KW-0677">Repeat</keyword>
<protein>
    <recommendedName>
        <fullName evidence="1">Leucine-rich repeat-containing protein 41</fullName>
    </recommendedName>
</protein>
<feature type="region of interest" description="Disordered" evidence="6">
    <location>
        <begin position="255"/>
        <end position="307"/>
    </location>
</feature>
<evidence type="ECO:0000256" key="1">
    <source>
        <dbReference type="ARBA" id="ARBA00014201"/>
    </source>
</evidence>
<dbReference type="InParanoid" id="A0A668A6G2"/>
<name>A0A668A6G2_9TELE</name>
<dbReference type="SUPFAM" id="SSF52047">
    <property type="entry name" value="RNI-like"/>
    <property type="match status" value="1"/>
</dbReference>
<evidence type="ECO:0000256" key="3">
    <source>
        <dbReference type="ARBA" id="ARBA00022614"/>
    </source>
</evidence>
<dbReference type="InterPro" id="IPR032675">
    <property type="entry name" value="LRR_dom_sf"/>
</dbReference>
<dbReference type="AlphaFoldDB" id="A0A668A6G2"/>